<dbReference type="RefSeq" id="WP_066175321.1">
    <property type="nucleotide sequence ID" value="NZ_LQZT01000003.1"/>
</dbReference>
<dbReference type="AlphaFoldDB" id="A0A1C1YZC6"/>
<reference evidence="1 2" key="1">
    <citation type="submission" date="2015-12" db="EMBL/GenBank/DDBJ databases">
        <authorList>
            <person name="Shamseldin A."/>
            <person name="Moawad H."/>
            <person name="Abd El-Rahim W.M."/>
            <person name="Sadowsky M.J."/>
        </authorList>
    </citation>
    <scope>NUCLEOTIDE SEQUENCE [LARGE SCALE GENOMIC DNA]</scope>
    <source>
        <strain evidence="1 2">JC234</strain>
    </source>
</reference>
<dbReference type="Proteomes" id="UP000094795">
    <property type="component" value="Unassembled WGS sequence"/>
</dbReference>
<dbReference type="EMBL" id="LQZT01000003">
    <property type="protein sequence ID" value="OCW58827.1"/>
    <property type="molecule type" value="Genomic_DNA"/>
</dbReference>
<dbReference type="Pfam" id="PF09601">
    <property type="entry name" value="DUF2459"/>
    <property type="match status" value="1"/>
</dbReference>
<gene>
    <name evidence="1" type="ORF">AWJ14_20795</name>
</gene>
<dbReference type="OrthoDB" id="211174at2"/>
<accession>A0A1C1YZC6</accession>
<evidence type="ECO:0008006" key="3">
    <source>
        <dbReference type="Google" id="ProtNLM"/>
    </source>
</evidence>
<keyword evidence="2" id="KW-1185">Reference proteome</keyword>
<proteinExistence type="predicted"/>
<evidence type="ECO:0000313" key="2">
    <source>
        <dbReference type="Proteomes" id="UP000094795"/>
    </source>
</evidence>
<dbReference type="InterPro" id="IPR011727">
    <property type="entry name" value="CHP02117"/>
</dbReference>
<protein>
    <recommendedName>
        <fullName evidence="3">Urease-associated protein</fullName>
    </recommendedName>
</protein>
<name>A0A1C1YZC6_9HYPH</name>
<dbReference type="STRING" id="1480615.AWJ14_20795"/>
<dbReference type="NCBIfam" id="TIGR02117">
    <property type="entry name" value="chp_urease_rgn"/>
    <property type="match status" value="1"/>
</dbReference>
<sequence>MRKAIATAAIACLAIAVLLGLGILVPRPFSSEDAHAPFRQTFSTTTRTVLILSSRIHTDIAFPADADVIGRFRFMARDGLDPGMPGVAHVIAGWGGRSFYIETPTWADLKPGPVFKALTLDRSVMHMALAGPIDRRHPDVITLNLPPAAFDRLLAAVSDSFMRGANRAELPLAGAQYGPYDRFYEARGSFNALVGCNVWTARMLRAAGITTGWWTPLPGLLTAGLALHNDKELFVQVPGAR</sequence>
<evidence type="ECO:0000313" key="1">
    <source>
        <dbReference type="EMBL" id="OCW58827.1"/>
    </source>
</evidence>
<comment type="caution">
    <text evidence="1">The sequence shown here is derived from an EMBL/GenBank/DDBJ whole genome shotgun (WGS) entry which is preliminary data.</text>
</comment>
<organism evidence="1 2">
    <name type="scientific">Hoeflea olei</name>
    <dbReference type="NCBI Taxonomy" id="1480615"/>
    <lineage>
        <taxon>Bacteria</taxon>
        <taxon>Pseudomonadati</taxon>
        <taxon>Pseudomonadota</taxon>
        <taxon>Alphaproteobacteria</taxon>
        <taxon>Hyphomicrobiales</taxon>
        <taxon>Rhizobiaceae</taxon>
        <taxon>Hoeflea</taxon>
    </lineage>
</organism>